<comment type="caution">
    <text evidence="1">The sequence shown here is derived from an EMBL/GenBank/DDBJ whole genome shotgun (WGS) entry which is preliminary data.</text>
</comment>
<proteinExistence type="predicted"/>
<dbReference type="EMBL" id="PZPP01000016">
    <property type="protein sequence ID" value="PTM34168.1"/>
    <property type="molecule type" value="Genomic_DNA"/>
</dbReference>
<sequence length="106" mass="11537">MTTNTTIKKLYQLVDIPDFRYSKDSSSIDYGDIASDCDTKTASIFEAINHISLNIFSIAEDKEISKEKILNLSCIIADLAEIGMATNKISKAASYLSGLKDGNHGA</sequence>
<protein>
    <submittedName>
        <fullName evidence="1">Uncharacterized protein</fullName>
    </submittedName>
</protein>
<evidence type="ECO:0000313" key="1">
    <source>
        <dbReference type="EMBL" id="PTM34168.1"/>
    </source>
</evidence>
<accession>A0A2T4XW58</accession>
<reference evidence="1 2" key="1">
    <citation type="submission" date="2018-04" db="EMBL/GenBank/DDBJ databases">
        <title>Genome sequencing reveals highly heavy metal resistance and biotechnology application of the novel Enterobacter cloacae amazonensis isolated from wastewater river in Manaus - Amazonas.</title>
        <authorList>
            <person name="Astolfi M.C.T."/>
            <person name="Carvalho E.B.D.S."/>
            <person name="Lacerda L.B."/>
            <person name="Pinto M.V."/>
            <person name="Nogueira V.B."/>
            <person name="Barros A.M."/>
            <person name="Astolfi-Filho S."/>
        </authorList>
    </citation>
    <scope>NUCLEOTIDE SEQUENCE [LARGE SCALE GENOMIC DNA]</scope>
    <source>
        <strain evidence="2">amazonensis</strain>
    </source>
</reference>
<evidence type="ECO:0000313" key="2">
    <source>
        <dbReference type="Proteomes" id="UP000241614"/>
    </source>
</evidence>
<gene>
    <name evidence="1" type="ORF">DA103_19350</name>
</gene>
<dbReference type="RefSeq" id="WP_108090977.1">
    <property type="nucleotide sequence ID" value="NZ_PZPP01000016.1"/>
</dbReference>
<name>A0A2T4XW58_ENTCL</name>
<dbReference type="AlphaFoldDB" id="A0A2T4XW58"/>
<organism evidence="1 2">
    <name type="scientific">Enterobacter cloacae</name>
    <dbReference type="NCBI Taxonomy" id="550"/>
    <lineage>
        <taxon>Bacteria</taxon>
        <taxon>Pseudomonadati</taxon>
        <taxon>Pseudomonadota</taxon>
        <taxon>Gammaproteobacteria</taxon>
        <taxon>Enterobacterales</taxon>
        <taxon>Enterobacteriaceae</taxon>
        <taxon>Enterobacter</taxon>
        <taxon>Enterobacter cloacae complex</taxon>
    </lineage>
</organism>
<dbReference type="Proteomes" id="UP000241614">
    <property type="component" value="Unassembled WGS sequence"/>
</dbReference>
<dbReference type="OrthoDB" id="6627700at2"/>